<gene>
    <name evidence="1" type="ORF">PSON_ATCC_30995.1.T0960205</name>
</gene>
<dbReference type="Proteomes" id="UP000692954">
    <property type="component" value="Unassembled WGS sequence"/>
</dbReference>
<comment type="caution">
    <text evidence="1">The sequence shown here is derived from an EMBL/GenBank/DDBJ whole genome shotgun (WGS) entry which is preliminary data.</text>
</comment>
<sequence>MREYAKIIKVNDEEIYILMKRQQDEKFNLEKEKTLYVLELTGYFKYQFKNQKKLKRILIKENRKSHIAIVKVNLQKQGNNRTKKRIRQNKLNQEIIIINNIMKQ</sequence>
<organism evidence="1 2">
    <name type="scientific">Paramecium sonneborni</name>
    <dbReference type="NCBI Taxonomy" id="65129"/>
    <lineage>
        <taxon>Eukaryota</taxon>
        <taxon>Sar</taxon>
        <taxon>Alveolata</taxon>
        <taxon>Ciliophora</taxon>
        <taxon>Intramacronucleata</taxon>
        <taxon>Oligohymenophorea</taxon>
        <taxon>Peniculida</taxon>
        <taxon>Parameciidae</taxon>
        <taxon>Paramecium</taxon>
    </lineage>
</organism>
<name>A0A8S1Q5J9_9CILI</name>
<dbReference type="EMBL" id="CAJJDN010000096">
    <property type="protein sequence ID" value="CAD8110839.1"/>
    <property type="molecule type" value="Genomic_DNA"/>
</dbReference>
<evidence type="ECO:0000313" key="2">
    <source>
        <dbReference type="Proteomes" id="UP000692954"/>
    </source>
</evidence>
<reference evidence="1" key="1">
    <citation type="submission" date="2021-01" db="EMBL/GenBank/DDBJ databases">
        <authorList>
            <consortium name="Genoscope - CEA"/>
            <person name="William W."/>
        </authorList>
    </citation>
    <scope>NUCLEOTIDE SEQUENCE</scope>
</reference>
<dbReference type="AlphaFoldDB" id="A0A8S1Q5J9"/>
<evidence type="ECO:0000313" key="1">
    <source>
        <dbReference type="EMBL" id="CAD8110839.1"/>
    </source>
</evidence>
<accession>A0A8S1Q5J9</accession>
<proteinExistence type="predicted"/>
<protein>
    <submittedName>
        <fullName evidence="1">Uncharacterized protein</fullName>
    </submittedName>
</protein>
<keyword evidence="2" id="KW-1185">Reference proteome</keyword>